<keyword evidence="7" id="KW-1133">Transmembrane helix</keyword>
<dbReference type="EMBL" id="CP009286">
    <property type="protein sequence ID" value="AIQ64665.1"/>
    <property type="molecule type" value="Genomic_DNA"/>
</dbReference>
<dbReference type="PROSITE" id="PS50885">
    <property type="entry name" value="HAMP"/>
    <property type="match status" value="1"/>
</dbReference>
<dbReference type="KEGG" id="pste:PSTEL_17685"/>
<sequence>MAWLTKLPLRQRIVAGCFLVAALFAVPVLIVFAIVGKFVWGFLVIAILLGVTYPLSRAIERALTSSFDEIANVTHTVSKGDFTVKADESGSAGDLSRTFNSMIDKLRGILGEVSQITRHVTDASRGIEDKNHELKIVMSQVASSANDLALGASEISSDIAGMMDSVKEIEEKVSNYTHASKEMHLRSNQTLALVDKGRQSIDVQAEGMRRNVEATRKVTQSIEALTQSAKGISNITSTISEIAEQTNLLSLNASIEAARAGEHGRGFAVVAEEVRKLAEESAAAAKEVFKLVRAIDADIAQAVDNTAINEEIVHIQNEQIVESGEIFSEIVNSVRYITEQISVFSAESDQMLDSSQQISGAIQNISAITQQSAAGTQQVAASMNEQIHAIASVAEQTEKMTGAVIRLQKAIHVFKF</sequence>
<evidence type="ECO:0000256" key="2">
    <source>
        <dbReference type="ARBA" id="ARBA00022475"/>
    </source>
</evidence>
<name>A0A089LWZ1_9BACL</name>
<dbReference type="PANTHER" id="PTHR32089">
    <property type="entry name" value="METHYL-ACCEPTING CHEMOTAXIS PROTEIN MCPB"/>
    <property type="match status" value="1"/>
</dbReference>
<dbReference type="PROSITE" id="PS50111">
    <property type="entry name" value="CHEMOTAXIS_TRANSDUC_2"/>
    <property type="match status" value="1"/>
</dbReference>
<dbReference type="Gene3D" id="6.10.340.10">
    <property type="match status" value="1"/>
</dbReference>
<dbReference type="RefSeq" id="WP_038697105.1">
    <property type="nucleotide sequence ID" value="NZ_CP009286.1"/>
</dbReference>
<keyword evidence="4 6" id="KW-0807">Transducer</keyword>
<evidence type="ECO:0000313" key="11">
    <source>
        <dbReference type="Proteomes" id="UP000029507"/>
    </source>
</evidence>
<evidence type="ECO:0000259" key="9">
    <source>
        <dbReference type="PROSITE" id="PS50885"/>
    </source>
</evidence>
<evidence type="ECO:0000313" key="10">
    <source>
        <dbReference type="EMBL" id="AIQ64665.1"/>
    </source>
</evidence>
<protein>
    <submittedName>
        <fullName evidence="10">Chemotaxis protein</fullName>
    </submittedName>
</protein>
<proteinExistence type="inferred from homology"/>
<feature type="transmembrane region" description="Helical" evidence="7">
    <location>
        <begin position="12"/>
        <end position="32"/>
    </location>
</feature>
<feature type="domain" description="HAMP" evidence="9">
    <location>
        <begin position="61"/>
        <end position="111"/>
    </location>
</feature>
<dbReference type="STRING" id="169760.PSTEL_17685"/>
<dbReference type="Gene3D" id="1.10.287.950">
    <property type="entry name" value="Methyl-accepting chemotaxis protein"/>
    <property type="match status" value="1"/>
</dbReference>
<dbReference type="InterPro" id="IPR004089">
    <property type="entry name" value="MCPsignal_dom"/>
</dbReference>
<evidence type="ECO:0000256" key="4">
    <source>
        <dbReference type="ARBA" id="ARBA00023224"/>
    </source>
</evidence>
<dbReference type="SUPFAM" id="SSF58104">
    <property type="entry name" value="Methyl-accepting chemotaxis protein (MCP) signaling domain"/>
    <property type="match status" value="1"/>
</dbReference>
<feature type="domain" description="Methyl-accepting transducer" evidence="8">
    <location>
        <begin position="130"/>
        <end position="380"/>
    </location>
</feature>
<dbReference type="SMART" id="SM00304">
    <property type="entry name" value="HAMP"/>
    <property type="match status" value="1"/>
</dbReference>
<feature type="transmembrane region" description="Helical" evidence="7">
    <location>
        <begin position="38"/>
        <end position="56"/>
    </location>
</feature>
<keyword evidence="11" id="KW-1185">Reference proteome</keyword>
<dbReference type="OrthoDB" id="2489132at2"/>
<comment type="subcellular location">
    <subcellularLocation>
        <location evidence="1">Cell membrane</location>
    </subcellularLocation>
</comment>
<dbReference type="PANTHER" id="PTHR32089:SF112">
    <property type="entry name" value="LYSOZYME-LIKE PROTEIN-RELATED"/>
    <property type="match status" value="1"/>
</dbReference>
<dbReference type="AlphaFoldDB" id="A0A089LWZ1"/>
<dbReference type="GO" id="GO:0005886">
    <property type="term" value="C:plasma membrane"/>
    <property type="evidence" value="ECO:0007669"/>
    <property type="project" value="UniProtKB-SubCell"/>
</dbReference>
<dbReference type="Pfam" id="PF00015">
    <property type="entry name" value="MCPsignal"/>
    <property type="match status" value="1"/>
</dbReference>
<gene>
    <name evidence="10" type="ORF">PSTEL_17685</name>
</gene>
<comment type="similarity">
    <text evidence="5">Belongs to the methyl-accepting chemotaxis (MCP) protein family.</text>
</comment>
<evidence type="ECO:0000259" key="8">
    <source>
        <dbReference type="PROSITE" id="PS50111"/>
    </source>
</evidence>
<organism evidence="10 11">
    <name type="scientific">Paenibacillus stellifer</name>
    <dbReference type="NCBI Taxonomy" id="169760"/>
    <lineage>
        <taxon>Bacteria</taxon>
        <taxon>Bacillati</taxon>
        <taxon>Bacillota</taxon>
        <taxon>Bacilli</taxon>
        <taxon>Bacillales</taxon>
        <taxon>Paenibacillaceae</taxon>
        <taxon>Paenibacillus</taxon>
    </lineage>
</organism>
<evidence type="ECO:0000256" key="6">
    <source>
        <dbReference type="PROSITE-ProRule" id="PRU00284"/>
    </source>
</evidence>
<dbReference type="Proteomes" id="UP000029507">
    <property type="component" value="Chromosome"/>
</dbReference>
<evidence type="ECO:0000256" key="1">
    <source>
        <dbReference type="ARBA" id="ARBA00004236"/>
    </source>
</evidence>
<reference evidence="10 11" key="1">
    <citation type="submission" date="2014-08" db="EMBL/GenBank/DDBJ databases">
        <title>Comparative genomics of the Paenibacillus odorifer group.</title>
        <authorList>
            <person name="den Bakker H.C."/>
            <person name="Tsai Y.-C."/>
            <person name="Martin N."/>
            <person name="Korlach J."/>
            <person name="Wiedmann M."/>
        </authorList>
    </citation>
    <scope>NUCLEOTIDE SEQUENCE [LARGE SCALE GENOMIC DNA]</scope>
    <source>
        <strain evidence="10 11">DSM 14472</strain>
    </source>
</reference>
<dbReference type="SMART" id="SM00283">
    <property type="entry name" value="MA"/>
    <property type="match status" value="1"/>
</dbReference>
<keyword evidence="3 7" id="KW-0472">Membrane</keyword>
<dbReference type="GO" id="GO:0007165">
    <property type="term" value="P:signal transduction"/>
    <property type="evidence" value="ECO:0007669"/>
    <property type="project" value="UniProtKB-KW"/>
</dbReference>
<evidence type="ECO:0000256" key="3">
    <source>
        <dbReference type="ARBA" id="ARBA00023136"/>
    </source>
</evidence>
<keyword evidence="7" id="KW-0812">Transmembrane</keyword>
<dbReference type="Pfam" id="PF00672">
    <property type="entry name" value="HAMP"/>
    <property type="match status" value="1"/>
</dbReference>
<accession>A0A089LWZ1</accession>
<dbReference type="InterPro" id="IPR003660">
    <property type="entry name" value="HAMP_dom"/>
</dbReference>
<evidence type="ECO:0000256" key="5">
    <source>
        <dbReference type="ARBA" id="ARBA00029447"/>
    </source>
</evidence>
<evidence type="ECO:0000256" key="7">
    <source>
        <dbReference type="SAM" id="Phobius"/>
    </source>
</evidence>
<keyword evidence="2" id="KW-1003">Cell membrane</keyword>
<dbReference type="HOGENOM" id="CLU_000445_107_18_9"/>
<dbReference type="CDD" id="cd06225">
    <property type="entry name" value="HAMP"/>
    <property type="match status" value="1"/>
</dbReference>